<dbReference type="SMART" id="SM00471">
    <property type="entry name" value="HDc"/>
    <property type="match status" value="1"/>
</dbReference>
<feature type="non-terminal residue" evidence="9">
    <location>
        <position position="1"/>
    </location>
</feature>
<feature type="binding site" evidence="5">
    <location>
        <position position="219"/>
    </location>
    <ligand>
        <name>Zn(2+)</name>
        <dbReference type="ChEBI" id="CHEBI:29105"/>
        <label>1</label>
    </ligand>
</feature>
<feature type="binding site" evidence="4">
    <location>
        <begin position="178"/>
        <end position="182"/>
    </location>
    <ligand>
        <name>AMP</name>
        <dbReference type="ChEBI" id="CHEBI:456215"/>
    </ligand>
</feature>
<evidence type="ECO:0000259" key="8">
    <source>
        <dbReference type="PROSITE" id="PS51845"/>
    </source>
</evidence>
<evidence type="ECO:0000256" key="1">
    <source>
        <dbReference type="ARBA" id="ARBA00022723"/>
    </source>
</evidence>
<reference evidence="9 10" key="1">
    <citation type="journal article" date="2017" name="PLoS Biol.">
        <title>The sea cucumber genome provides insights into morphological evolution and visceral regeneration.</title>
        <authorList>
            <person name="Zhang X."/>
            <person name="Sun L."/>
            <person name="Yuan J."/>
            <person name="Sun Y."/>
            <person name="Gao Y."/>
            <person name="Zhang L."/>
            <person name="Li S."/>
            <person name="Dai H."/>
            <person name="Hamel J.F."/>
            <person name="Liu C."/>
            <person name="Yu Y."/>
            <person name="Liu S."/>
            <person name="Lin W."/>
            <person name="Guo K."/>
            <person name="Jin S."/>
            <person name="Xu P."/>
            <person name="Storey K.B."/>
            <person name="Huan P."/>
            <person name="Zhang T."/>
            <person name="Zhou Y."/>
            <person name="Zhang J."/>
            <person name="Lin C."/>
            <person name="Li X."/>
            <person name="Xing L."/>
            <person name="Huo D."/>
            <person name="Sun M."/>
            <person name="Wang L."/>
            <person name="Mercier A."/>
            <person name="Li F."/>
            <person name="Yang H."/>
            <person name="Xiang J."/>
        </authorList>
    </citation>
    <scope>NUCLEOTIDE SEQUENCE [LARGE SCALE GENOMIC DNA]</scope>
    <source>
        <strain evidence="9">Shaxun</strain>
        <tissue evidence="9">Muscle</tissue>
    </source>
</reference>
<feature type="region of interest" description="Disordered" evidence="7">
    <location>
        <begin position="508"/>
        <end position="598"/>
    </location>
</feature>
<feature type="compositionally biased region" description="Polar residues" evidence="7">
    <location>
        <begin position="622"/>
        <end position="644"/>
    </location>
</feature>
<feature type="binding site" evidence="5">
    <location>
        <position position="182"/>
    </location>
    <ligand>
        <name>Zn(2+)</name>
        <dbReference type="ChEBI" id="CHEBI:29105"/>
        <label>1</label>
    </ligand>
</feature>
<comment type="similarity">
    <text evidence="6">Belongs to the cyclic nucleotide phosphodiesterase family.</text>
</comment>
<dbReference type="GO" id="GO:0046872">
    <property type="term" value="F:metal ion binding"/>
    <property type="evidence" value="ECO:0007669"/>
    <property type="project" value="UniProtKB-KW"/>
</dbReference>
<feature type="compositionally biased region" description="Low complexity" evidence="7">
    <location>
        <begin position="480"/>
        <end position="489"/>
    </location>
</feature>
<evidence type="ECO:0000256" key="4">
    <source>
        <dbReference type="PIRSR" id="PIRSR623088-2"/>
    </source>
</evidence>
<sequence>RRGAISYEKTDKAAIYVRTLGDVRVHSADLATKSHKSKKKLLLSKKTTAIQREGSIERKDHPIRRMPARVRRCSSCCYSTVRKKRPDRRAAECIRNSVCDAQVDHTYPGEAKAMLDRLGRWDFDMFHLEEVTGGHSLQVVGMKLFEENRLISEFGLDRFKLWRCFTLFESGYHGHPYHNSTHAADVTQAMHCYLQESKLKDTLRPLEVLAALVAAAAHDLDHPGVNQTYLIATNHHLSKLYQNSSVLENHHWRCCISVIIKTGLLSHIPEEQWRIFFDLIQSLILATDIARQQEFLSRFQDQLNSGKLNLQNPENRKLVLQMALKCADICNPCRSWDTAKKWAECVCKEFFKQGDRERREGLSVSPSCNKYKITTAKIQQGFLKWVVEPLFTSWHSFLPTELSRHMLDMIVKHQQVWAGILNNEEMKKVSSGSSSIAAPSNEIVTVVNRLSKTTDIRVDITSRSKVEKRKMQELLPSPPSLSSSSSTTSAIRTLDVNERDGGVVLIANLSSSSSSKPRREEKQAKCNNHKDAMAKVKKKQDGLIVEKREEDIVEPSAKKGALTNHHPPRSPRPKRKEATSRDRSRPSTELFQLRLTRSPVTSRRGLTFEDPWEKQIAGSRSPYHSHNALNSVNSFATGQHPSRSPRSESKRTHSSYSRGFKAGLNNNIESYIPHMGQQYDLGLNQNMSHSTTEMLSSSLRPSEDTPHAPCPTLLPPTRTSTHFRVYQPTIGLGTMVTTNSRTTCSGPRPKRAKIYEGAAVEKRMARVGMAVRGR</sequence>
<keyword evidence="10" id="KW-1185">Reference proteome</keyword>
<feature type="compositionally biased region" description="Basic and acidic residues" evidence="7">
    <location>
        <begin position="517"/>
        <end position="550"/>
    </location>
</feature>
<protein>
    <recommendedName>
        <fullName evidence="6">Phosphodiesterase</fullName>
        <ecNumber evidence="6">3.1.4.-</ecNumber>
    </recommendedName>
</protein>
<accession>A0A2G8L6V9</accession>
<dbReference type="EC" id="3.1.4.-" evidence="6"/>
<feature type="compositionally biased region" description="Basic and acidic residues" evidence="7">
    <location>
        <begin position="576"/>
        <end position="586"/>
    </location>
</feature>
<dbReference type="InterPro" id="IPR023174">
    <property type="entry name" value="PDEase_CS"/>
</dbReference>
<evidence type="ECO:0000256" key="5">
    <source>
        <dbReference type="PIRSR" id="PIRSR623088-3"/>
    </source>
</evidence>
<dbReference type="Pfam" id="PF00233">
    <property type="entry name" value="PDEase_I"/>
    <property type="match status" value="1"/>
</dbReference>
<dbReference type="PROSITE" id="PS51845">
    <property type="entry name" value="PDEASE_I_2"/>
    <property type="match status" value="1"/>
</dbReference>
<dbReference type="EMBL" id="MRZV01000193">
    <property type="protein sequence ID" value="PIK55978.1"/>
    <property type="molecule type" value="Genomic_DNA"/>
</dbReference>
<keyword evidence="2 6" id="KW-0378">Hydrolase</keyword>
<dbReference type="OrthoDB" id="189220at2759"/>
<dbReference type="InterPro" id="IPR023088">
    <property type="entry name" value="PDEase"/>
</dbReference>
<dbReference type="PANTHER" id="PTHR11347">
    <property type="entry name" value="CYCLIC NUCLEOTIDE PHOSPHODIESTERASE"/>
    <property type="match status" value="1"/>
</dbReference>
<feature type="binding site" evidence="4">
    <location>
        <position position="328"/>
    </location>
    <ligand>
        <name>AMP</name>
        <dbReference type="ChEBI" id="CHEBI:456215"/>
    </ligand>
</feature>
<comment type="caution">
    <text evidence="9">The sequence shown here is derived from an EMBL/GenBank/DDBJ whole genome shotgun (WGS) entry which is preliminary data.</text>
</comment>
<evidence type="ECO:0000313" key="9">
    <source>
        <dbReference type="EMBL" id="PIK55978.1"/>
    </source>
</evidence>
<dbReference type="InterPro" id="IPR003607">
    <property type="entry name" value="HD/PDEase_dom"/>
</dbReference>
<evidence type="ECO:0000256" key="2">
    <source>
        <dbReference type="ARBA" id="ARBA00022801"/>
    </source>
</evidence>
<feature type="region of interest" description="Disordered" evidence="7">
    <location>
        <begin position="469"/>
        <end position="489"/>
    </location>
</feature>
<organism evidence="9 10">
    <name type="scientific">Stichopus japonicus</name>
    <name type="common">Sea cucumber</name>
    <dbReference type="NCBI Taxonomy" id="307972"/>
    <lineage>
        <taxon>Eukaryota</taxon>
        <taxon>Metazoa</taxon>
        <taxon>Echinodermata</taxon>
        <taxon>Eleutherozoa</taxon>
        <taxon>Echinozoa</taxon>
        <taxon>Holothuroidea</taxon>
        <taxon>Aspidochirotacea</taxon>
        <taxon>Aspidochirotida</taxon>
        <taxon>Stichopodidae</taxon>
        <taxon>Apostichopus</taxon>
    </lineage>
</organism>
<evidence type="ECO:0000256" key="3">
    <source>
        <dbReference type="PIRSR" id="PIRSR623088-1"/>
    </source>
</evidence>
<dbReference type="CDD" id="cd00077">
    <property type="entry name" value="HDc"/>
    <property type="match status" value="1"/>
</dbReference>
<feature type="compositionally biased region" description="Basic residues" evidence="7">
    <location>
        <begin position="566"/>
        <end position="575"/>
    </location>
</feature>
<feature type="binding site" evidence="5">
    <location>
        <position position="218"/>
    </location>
    <ligand>
        <name>Zn(2+)</name>
        <dbReference type="ChEBI" id="CHEBI:29105"/>
        <label>1</label>
    </ligand>
</feature>
<name>A0A2G8L6V9_STIJA</name>
<feature type="active site" description="Proton donor" evidence="3">
    <location>
        <position position="178"/>
    </location>
</feature>
<dbReference type="Gene3D" id="1.10.1300.10">
    <property type="entry name" value="3'5'-cyclic nucleotide phosphodiesterase, catalytic domain"/>
    <property type="match status" value="1"/>
</dbReference>
<dbReference type="SUPFAM" id="SSF109604">
    <property type="entry name" value="HD-domain/PDEase-like"/>
    <property type="match status" value="1"/>
</dbReference>
<feature type="region of interest" description="Disordered" evidence="7">
    <location>
        <begin position="618"/>
        <end position="661"/>
    </location>
</feature>
<dbReference type="InterPro" id="IPR036971">
    <property type="entry name" value="PDEase_catalytic_dom_sf"/>
</dbReference>
<dbReference type="GO" id="GO:0004114">
    <property type="term" value="F:3',5'-cyclic-nucleotide phosphodiesterase activity"/>
    <property type="evidence" value="ECO:0007669"/>
    <property type="project" value="InterPro"/>
</dbReference>
<comment type="cofactor">
    <cofactor evidence="6">
        <name>a divalent metal cation</name>
        <dbReference type="ChEBI" id="CHEBI:60240"/>
    </cofactor>
    <text evidence="6">Binds 2 divalent metal cations per subunit. Site 1 may preferentially bind zinc ions, while site 2 has a preference for magnesium and/or manganese ions.</text>
</comment>
<dbReference type="Proteomes" id="UP000230750">
    <property type="component" value="Unassembled WGS sequence"/>
</dbReference>
<evidence type="ECO:0000313" key="10">
    <source>
        <dbReference type="Proteomes" id="UP000230750"/>
    </source>
</evidence>
<dbReference type="STRING" id="307972.A0A2G8L6V9"/>
<dbReference type="PROSITE" id="PS00126">
    <property type="entry name" value="PDEASE_I_1"/>
    <property type="match status" value="1"/>
</dbReference>
<feature type="domain" description="PDEase" evidence="8">
    <location>
        <begin position="103"/>
        <end position="424"/>
    </location>
</feature>
<evidence type="ECO:0000256" key="6">
    <source>
        <dbReference type="RuleBase" id="RU363067"/>
    </source>
</evidence>
<dbReference type="AlphaFoldDB" id="A0A2G8L6V9"/>
<dbReference type="InterPro" id="IPR002073">
    <property type="entry name" value="PDEase_catalytic_dom"/>
</dbReference>
<proteinExistence type="inferred from homology"/>
<feature type="binding site" evidence="4">
    <location>
        <position position="379"/>
    </location>
    <ligand>
        <name>AMP</name>
        <dbReference type="ChEBI" id="CHEBI:456215"/>
    </ligand>
</feature>
<feature type="binding site" evidence="5">
    <location>
        <position position="328"/>
    </location>
    <ligand>
        <name>Zn(2+)</name>
        <dbReference type="ChEBI" id="CHEBI:29105"/>
        <label>1</label>
    </ligand>
</feature>
<evidence type="ECO:0000256" key="7">
    <source>
        <dbReference type="SAM" id="MobiDB-lite"/>
    </source>
</evidence>
<gene>
    <name evidence="9" type="ORF">BSL78_07126</name>
</gene>
<dbReference type="GO" id="GO:0007165">
    <property type="term" value="P:signal transduction"/>
    <property type="evidence" value="ECO:0007669"/>
    <property type="project" value="InterPro"/>
</dbReference>
<feature type="binding site" evidence="5">
    <location>
        <position position="219"/>
    </location>
    <ligand>
        <name>Zn(2+)</name>
        <dbReference type="ChEBI" id="CHEBI:29105"/>
        <label>2</label>
    </ligand>
</feature>
<feature type="binding site" evidence="4">
    <location>
        <position position="219"/>
    </location>
    <ligand>
        <name>AMP</name>
        <dbReference type="ChEBI" id="CHEBI:456215"/>
    </ligand>
</feature>
<dbReference type="PRINTS" id="PR00387">
    <property type="entry name" value="PDIESTERASE1"/>
</dbReference>
<keyword evidence="1 5" id="KW-0479">Metal-binding</keyword>